<evidence type="ECO:0000256" key="4">
    <source>
        <dbReference type="SAM" id="SignalP"/>
    </source>
</evidence>
<keyword evidence="4" id="KW-0732">Signal</keyword>
<dbReference type="CDD" id="cd05471">
    <property type="entry name" value="pepsin_like"/>
    <property type="match status" value="1"/>
</dbReference>
<evidence type="ECO:0000256" key="1">
    <source>
        <dbReference type="ARBA" id="ARBA00007447"/>
    </source>
</evidence>
<dbReference type="PANTHER" id="PTHR47966">
    <property type="entry name" value="BETA-SITE APP-CLEAVING ENZYME, ISOFORM A-RELATED"/>
    <property type="match status" value="1"/>
</dbReference>
<dbReference type="Pfam" id="PF00026">
    <property type="entry name" value="Asp"/>
    <property type="match status" value="1"/>
</dbReference>
<evidence type="ECO:0000313" key="6">
    <source>
        <dbReference type="EMBL" id="KAK9786398.1"/>
    </source>
</evidence>
<dbReference type="InterPro" id="IPR021109">
    <property type="entry name" value="Peptidase_aspartic_dom_sf"/>
</dbReference>
<feature type="disulfide bond" evidence="3">
    <location>
        <begin position="92"/>
        <end position="97"/>
    </location>
</feature>
<dbReference type="GO" id="GO:0006508">
    <property type="term" value="P:proteolysis"/>
    <property type="evidence" value="ECO:0007669"/>
    <property type="project" value="InterPro"/>
</dbReference>
<dbReference type="PROSITE" id="PS51767">
    <property type="entry name" value="PEPTIDASE_A1"/>
    <property type="match status" value="1"/>
</dbReference>
<dbReference type="InterPro" id="IPR001461">
    <property type="entry name" value="Aspartic_peptidase_A1"/>
</dbReference>
<dbReference type="InterPro" id="IPR034164">
    <property type="entry name" value="Pepsin-like_dom"/>
</dbReference>
<dbReference type="PROSITE" id="PS51257">
    <property type="entry name" value="PROKAR_LIPOPROTEIN"/>
    <property type="match status" value="1"/>
</dbReference>
<feature type="active site" evidence="2">
    <location>
        <position position="79"/>
    </location>
</feature>
<sequence>MIIKTKVTAAGLHAAVLISAFQACKLPFAHSQGIVSTWPLYLTNSTLDPNATRSATNFAQYYGIASFGSPAQNFTLQIDTATNWLWVPSSQCPTEACITHRQYNANQSSTAVQFVDYEVEALYASSTDFADGYLVQDTFSVGSPPVIIQNQGFGSMTNVSVDQITQSEDGVMGLAPMQSIFDTSNLNVTQFDPFFSMVIEGLLDKPQFSLWLNPNITDVNAGEVVFGGVNAARHTAPLKQLAANSSALYWQTELQGITVAGKPLKGLQANAAFFDSGSAQTAVPVNDFKLINEAVAALGFNLTFDSDNDVYTIPCESAVSDNLPSIGFTMNGTTYSIPPSAWITSLGESSENDTEYGSICESSIVPTSYSIASLDSGHDGASYPIILGQM</sequence>
<dbReference type="Proteomes" id="UP001465755">
    <property type="component" value="Unassembled WGS sequence"/>
</dbReference>
<keyword evidence="7" id="KW-1185">Reference proteome</keyword>
<dbReference type="EMBL" id="JALJOQ010000273">
    <property type="protein sequence ID" value="KAK9786398.1"/>
    <property type="molecule type" value="Genomic_DNA"/>
</dbReference>
<evidence type="ECO:0000259" key="5">
    <source>
        <dbReference type="PROSITE" id="PS51767"/>
    </source>
</evidence>
<dbReference type="GO" id="GO:0004190">
    <property type="term" value="F:aspartic-type endopeptidase activity"/>
    <property type="evidence" value="ECO:0007669"/>
    <property type="project" value="InterPro"/>
</dbReference>
<organism evidence="6 7">
    <name type="scientific">Symbiochloris irregularis</name>
    <dbReference type="NCBI Taxonomy" id="706552"/>
    <lineage>
        <taxon>Eukaryota</taxon>
        <taxon>Viridiplantae</taxon>
        <taxon>Chlorophyta</taxon>
        <taxon>core chlorophytes</taxon>
        <taxon>Trebouxiophyceae</taxon>
        <taxon>Trebouxiales</taxon>
        <taxon>Trebouxiaceae</taxon>
        <taxon>Symbiochloris</taxon>
    </lineage>
</organism>
<proteinExistence type="inferred from homology"/>
<dbReference type="AlphaFoldDB" id="A0AAW1NH93"/>
<evidence type="ECO:0000313" key="7">
    <source>
        <dbReference type="Proteomes" id="UP001465755"/>
    </source>
</evidence>
<dbReference type="PANTHER" id="PTHR47966:SF51">
    <property type="entry name" value="BETA-SITE APP-CLEAVING ENZYME, ISOFORM A-RELATED"/>
    <property type="match status" value="1"/>
</dbReference>
<evidence type="ECO:0000256" key="2">
    <source>
        <dbReference type="PIRSR" id="PIRSR601461-1"/>
    </source>
</evidence>
<feature type="active site" evidence="2">
    <location>
        <position position="275"/>
    </location>
</feature>
<dbReference type="SUPFAM" id="SSF50630">
    <property type="entry name" value="Acid proteases"/>
    <property type="match status" value="1"/>
</dbReference>
<protein>
    <recommendedName>
        <fullName evidence="5">Peptidase A1 domain-containing protein</fullName>
    </recommendedName>
</protein>
<comment type="caution">
    <text evidence="6">The sequence shown here is derived from an EMBL/GenBank/DDBJ whole genome shotgun (WGS) entry which is preliminary data.</text>
</comment>
<feature type="chain" id="PRO_5043318104" description="Peptidase A1 domain-containing protein" evidence="4">
    <location>
        <begin position="32"/>
        <end position="390"/>
    </location>
</feature>
<dbReference type="Gene3D" id="2.40.70.10">
    <property type="entry name" value="Acid Proteases"/>
    <property type="match status" value="2"/>
</dbReference>
<name>A0AAW1NH93_9CHLO</name>
<gene>
    <name evidence="6" type="ORF">WJX73_010425</name>
</gene>
<accession>A0AAW1NH93</accession>
<reference evidence="6 7" key="1">
    <citation type="journal article" date="2024" name="Nat. Commun.">
        <title>Phylogenomics reveals the evolutionary origins of lichenization in chlorophyte algae.</title>
        <authorList>
            <person name="Puginier C."/>
            <person name="Libourel C."/>
            <person name="Otte J."/>
            <person name="Skaloud P."/>
            <person name="Haon M."/>
            <person name="Grisel S."/>
            <person name="Petersen M."/>
            <person name="Berrin J.G."/>
            <person name="Delaux P.M."/>
            <person name="Dal Grande F."/>
            <person name="Keller J."/>
        </authorList>
    </citation>
    <scope>NUCLEOTIDE SEQUENCE [LARGE SCALE GENOMIC DNA]</scope>
    <source>
        <strain evidence="6 7">SAG 2036</strain>
    </source>
</reference>
<comment type="similarity">
    <text evidence="1">Belongs to the peptidase A1 family.</text>
</comment>
<dbReference type="PRINTS" id="PR00792">
    <property type="entry name" value="PEPSIN"/>
</dbReference>
<feature type="signal peptide" evidence="4">
    <location>
        <begin position="1"/>
        <end position="31"/>
    </location>
</feature>
<feature type="domain" description="Peptidase A1" evidence="5">
    <location>
        <begin position="61"/>
        <end position="390"/>
    </location>
</feature>
<keyword evidence="3" id="KW-1015">Disulfide bond</keyword>
<evidence type="ECO:0000256" key="3">
    <source>
        <dbReference type="PIRSR" id="PIRSR601461-2"/>
    </source>
</evidence>
<dbReference type="InterPro" id="IPR033121">
    <property type="entry name" value="PEPTIDASE_A1"/>
</dbReference>